<evidence type="ECO:0000259" key="1">
    <source>
        <dbReference type="Pfam" id="PF04754"/>
    </source>
</evidence>
<dbReference type="Proteomes" id="UP000095679">
    <property type="component" value="Unassembled WGS sequence"/>
</dbReference>
<organism evidence="2 3">
    <name type="scientific">Anaerobutyricum hallii</name>
    <dbReference type="NCBI Taxonomy" id="39488"/>
    <lineage>
        <taxon>Bacteria</taxon>
        <taxon>Bacillati</taxon>
        <taxon>Bacillota</taxon>
        <taxon>Clostridia</taxon>
        <taxon>Lachnospirales</taxon>
        <taxon>Lachnospiraceae</taxon>
        <taxon>Anaerobutyricum</taxon>
    </lineage>
</organism>
<feature type="domain" description="Transposase (putative) YhgA-like" evidence="1">
    <location>
        <begin position="136"/>
        <end position="219"/>
    </location>
</feature>
<dbReference type="EMBL" id="CYZL01000045">
    <property type="protein sequence ID" value="CUP13620.1"/>
    <property type="molecule type" value="Genomic_DNA"/>
</dbReference>
<proteinExistence type="predicted"/>
<protein>
    <recommendedName>
        <fullName evidence="1">Transposase (putative) YhgA-like domain-containing protein</fullName>
    </recommendedName>
</protein>
<evidence type="ECO:0000313" key="3">
    <source>
        <dbReference type="Proteomes" id="UP000095679"/>
    </source>
</evidence>
<evidence type="ECO:0000313" key="2">
    <source>
        <dbReference type="EMBL" id="CUP13620.1"/>
    </source>
</evidence>
<dbReference type="AlphaFoldDB" id="A0A174KWT5"/>
<dbReference type="Pfam" id="PF04754">
    <property type="entry name" value="Transposase_31"/>
    <property type="match status" value="1"/>
</dbReference>
<dbReference type="InterPro" id="IPR006842">
    <property type="entry name" value="Transposase_31"/>
</dbReference>
<gene>
    <name evidence="2" type="ORF">ERS852450_03133</name>
</gene>
<reference evidence="2 3" key="1">
    <citation type="submission" date="2015-09" db="EMBL/GenBank/DDBJ databases">
        <authorList>
            <consortium name="Pathogen Informatics"/>
        </authorList>
    </citation>
    <scope>NUCLEOTIDE SEQUENCE [LARGE SCALE GENOMIC DNA]</scope>
    <source>
        <strain evidence="2 3">2789STDY5834835</strain>
    </source>
</reference>
<sequence>MTAIRNKVKPDTVLKNFWRDNQRFADVFNTVLFKGKQVLKAEDLKEADTDISSVIKFNNHAETVQRILDVVRKTADGTDFIIWSLENQEKIHYAMPLRHMIADALIYLKEYNELSARNKREKNYSSSGEFLSGLTKTDRLHPVIGLCIYYGEEEWDGPTNLVDMIQVTEDLKPMVSDYKMNLLQIRSSEHFQFQNNDVQTVFDMVRLIYEEDYTNFNKRYKDKSISTELGLTIGSIVNSQRIINQSLIMEEKEREIDMCKALENLVNNSKLEEKKETVLRLSDMGMPIEQIAQAVKIAVEDVQSWLQESSQQ</sequence>
<dbReference type="RefSeq" id="WP_055299969.1">
    <property type="nucleotide sequence ID" value="NZ_BLYK01000071.1"/>
</dbReference>
<accession>A0A174KWT5</accession>
<name>A0A174KWT5_9FIRM</name>